<sequence>MTLNLTVANALSKNVQPVLEQNGTQSALAIGSDRVGIGTTSPDTTLDVHGIIRTWNKDHASATWDNLQLWSEGGRSCLLASGANSGLYIEAQDEKQNKTNVLIQPNGGNVGIGTTNPQRPLHIVGGGSPPLVVQGSSQNYAMLGLKGDEANEQWQLQATNTAGSEFRIAYPQNEPKLVIRQNGDVIANGTIKATGLDISGPLTISGVNFRISGLPDASTAPAGANLETLVVDKATGKVYMQ</sequence>
<reference evidence="1 2" key="1">
    <citation type="submission" date="2016-11" db="EMBL/GenBank/DDBJ databases">
        <title>Draft Genome Sequences of Nine Cyanobacterial Strains from Diverse Habitats.</title>
        <authorList>
            <person name="Zhu T."/>
            <person name="Hou S."/>
            <person name="Lu X."/>
            <person name="Hess W.R."/>
        </authorList>
    </citation>
    <scope>NUCLEOTIDE SEQUENCE [LARGE SCALE GENOMIC DNA]</scope>
    <source>
        <strain evidence="1 2">IAM M-71</strain>
    </source>
</reference>
<dbReference type="AlphaFoldDB" id="A0A1U7IBQ7"/>
<dbReference type="RefSeq" id="WP_073595555.1">
    <property type="nucleotide sequence ID" value="NZ_MRCE01000024.1"/>
</dbReference>
<dbReference type="STRING" id="454136.NIES2119_21520"/>
<evidence type="ECO:0000313" key="1">
    <source>
        <dbReference type="EMBL" id="OKH34083.1"/>
    </source>
</evidence>
<dbReference type="OrthoDB" id="946948at2"/>
<comment type="caution">
    <text evidence="1">The sequence shown here is derived from an EMBL/GenBank/DDBJ whole genome shotgun (WGS) entry which is preliminary data.</text>
</comment>
<accession>A0A1U7IBQ7</accession>
<name>A0A1U7IBQ7_9CYAN</name>
<organism evidence="1 2">
    <name type="scientific">[Phormidium ambiguum] IAM M-71</name>
    <dbReference type="NCBI Taxonomy" id="454136"/>
    <lineage>
        <taxon>Bacteria</taxon>
        <taxon>Bacillati</taxon>
        <taxon>Cyanobacteriota</taxon>
        <taxon>Cyanophyceae</taxon>
        <taxon>Oscillatoriophycideae</taxon>
        <taxon>Aerosakkonematales</taxon>
        <taxon>Aerosakkonemataceae</taxon>
        <taxon>Floridanema</taxon>
    </lineage>
</organism>
<protein>
    <submittedName>
        <fullName evidence="1">Uncharacterized protein</fullName>
    </submittedName>
</protein>
<proteinExistence type="predicted"/>
<dbReference type="Proteomes" id="UP000185860">
    <property type="component" value="Unassembled WGS sequence"/>
</dbReference>
<gene>
    <name evidence="1" type="ORF">NIES2119_21520</name>
</gene>
<dbReference type="EMBL" id="MRCE01000024">
    <property type="protein sequence ID" value="OKH34083.1"/>
    <property type="molecule type" value="Genomic_DNA"/>
</dbReference>
<evidence type="ECO:0000313" key="2">
    <source>
        <dbReference type="Proteomes" id="UP000185860"/>
    </source>
</evidence>